<organism evidence="1 2">
    <name type="scientific">Caproicibacter fermentans</name>
    <dbReference type="NCBI Taxonomy" id="2576756"/>
    <lineage>
        <taxon>Bacteria</taxon>
        <taxon>Bacillati</taxon>
        <taxon>Bacillota</taxon>
        <taxon>Clostridia</taxon>
        <taxon>Eubacteriales</taxon>
        <taxon>Acutalibacteraceae</taxon>
        <taxon>Caproicibacter</taxon>
    </lineage>
</organism>
<dbReference type="Proteomes" id="UP000469440">
    <property type="component" value="Unassembled WGS sequence"/>
</dbReference>
<comment type="caution">
    <text evidence="1">The sequence shown here is derived from an EMBL/GenBank/DDBJ whole genome shotgun (WGS) entry which is preliminary data.</text>
</comment>
<dbReference type="RefSeq" id="WP_156990407.1">
    <property type="nucleotide sequence ID" value="NZ_VWXL01000052.1"/>
</dbReference>
<reference evidence="1 2" key="1">
    <citation type="submission" date="2019-09" db="EMBL/GenBank/DDBJ databases">
        <title>Genome sequence of Clostridium sp. EA1.</title>
        <authorList>
            <person name="Poehlein A."/>
            <person name="Bengelsdorf F.R."/>
            <person name="Daniel R."/>
        </authorList>
    </citation>
    <scope>NUCLEOTIDE SEQUENCE [LARGE SCALE GENOMIC DNA]</scope>
    <source>
        <strain evidence="1 2">EA1</strain>
    </source>
</reference>
<keyword evidence="2" id="KW-1185">Reference proteome</keyword>
<gene>
    <name evidence="1" type="ORF">CAFE_17710</name>
</gene>
<protein>
    <submittedName>
        <fullName evidence="1">Uncharacterized protein</fullName>
    </submittedName>
</protein>
<accession>A0A6N8HZD6</accession>
<evidence type="ECO:0000313" key="1">
    <source>
        <dbReference type="EMBL" id="MVB11069.1"/>
    </source>
</evidence>
<evidence type="ECO:0000313" key="2">
    <source>
        <dbReference type="Proteomes" id="UP000469440"/>
    </source>
</evidence>
<dbReference type="AlphaFoldDB" id="A0A6N8HZD6"/>
<dbReference type="EMBL" id="VWXL01000052">
    <property type="protein sequence ID" value="MVB11069.1"/>
    <property type="molecule type" value="Genomic_DNA"/>
</dbReference>
<sequence>MTIAELETRRDGILQAIKKIENGAQEYRIGTRTVQRADLATLYAEYRMVSKEIDLIARPGTTVAFLRRRR</sequence>
<proteinExistence type="predicted"/>
<name>A0A6N8HZD6_9FIRM</name>
<dbReference type="OrthoDB" id="2662822at2"/>